<dbReference type="InterPro" id="IPR014942">
    <property type="entry name" value="AbiEii"/>
</dbReference>
<keyword evidence="1" id="KW-0808">Transferase</keyword>
<protein>
    <submittedName>
        <fullName evidence="1">Nucleotidyl transferase AbiEii/AbiGii toxin family protein</fullName>
    </submittedName>
</protein>
<dbReference type="AlphaFoldDB" id="A0AA41YD82"/>
<comment type="caution">
    <text evidence="1">The sequence shown here is derived from an EMBL/GenBank/DDBJ whole genome shotgun (WGS) entry which is preliminary data.</text>
</comment>
<dbReference type="Pfam" id="PF08843">
    <property type="entry name" value="AbiEii"/>
    <property type="match status" value="1"/>
</dbReference>
<evidence type="ECO:0000313" key="1">
    <source>
        <dbReference type="EMBL" id="MCW0483147.1"/>
    </source>
</evidence>
<dbReference type="Gene3D" id="3.10.450.620">
    <property type="entry name" value="JHP933, nucleotidyltransferase-like core domain"/>
    <property type="match status" value="1"/>
</dbReference>
<reference evidence="1" key="1">
    <citation type="submission" date="2022-10" db="EMBL/GenBank/DDBJ databases">
        <title>Gaoshiqiia sediminis gen. nov., sp. nov., isolated from coastal sediment.</title>
        <authorList>
            <person name="Yu W.X."/>
            <person name="Mu D.S."/>
            <person name="Du J.Z."/>
            <person name="Liang Y.Q."/>
        </authorList>
    </citation>
    <scope>NUCLEOTIDE SEQUENCE</scope>
    <source>
        <strain evidence="1">A06</strain>
    </source>
</reference>
<dbReference type="GO" id="GO:0016740">
    <property type="term" value="F:transferase activity"/>
    <property type="evidence" value="ECO:0007669"/>
    <property type="project" value="UniProtKB-KW"/>
</dbReference>
<dbReference type="RefSeq" id="WP_282591749.1">
    <property type="nucleotide sequence ID" value="NZ_JAPAAF010000012.1"/>
</dbReference>
<dbReference type="Proteomes" id="UP001163821">
    <property type="component" value="Unassembled WGS sequence"/>
</dbReference>
<gene>
    <name evidence="1" type="ORF">N2K84_10430</name>
</gene>
<sequence length="332" mass="38774">MNNWIKIPEKERAELLSSVALTTGLPNIAIEKDWWVTMVLYALFSCECAAHIVFKGGTSLSKAWNLIERFSEDIDIVIDRAFFGFEGELRKKQITNLRRASCSYTKDKLKDELDNKLQEAGISEYSLFIQETKDSTQDPQVIEVQYQSLFSSDNYILDKVMVEIGARSLMEPSKDVLLRSILADNYPQADFADDYFAVPTVIPQRTFLEKAFLLHEEFQKPLENIRVDRMSRHIYDLEKLMDTDFAYDALNSFDLYQAIVEHRRTLTAMKEVDYSTHVPEKINFVPPVAIIDLWRRDYETMQSNMIYGDSLPFDKLIDRLKELNERFRQIKI</sequence>
<dbReference type="EMBL" id="JAPAAF010000012">
    <property type="protein sequence ID" value="MCW0483147.1"/>
    <property type="molecule type" value="Genomic_DNA"/>
</dbReference>
<accession>A0AA41YD82</accession>
<name>A0AA41YD82_9BACT</name>
<organism evidence="1 2">
    <name type="scientific">Gaoshiqia sediminis</name>
    <dbReference type="NCBI Taxonomy" id="2986998"/>
    <lineage>
        <taxon>Bacteria</taxon>
        <taxon>Pseudomonadati</taxon>
        <taxon>Bacteroidota</taxon>
        <taxon>Bacteroidia</taxon>
        <taxon>Marinilabiliales</taxon>
        <taxon>Prolixibacteraceae</taxon>
        <taxon>Gaoshiqia</taxon>
    </lineage>
</organism>
<keyword evidence="2" id="KW-1185">Reference proteome</keyword>
<evidence type="ECO:0000313" key="2">
    <source>
        <dbReference type="Proteomes" id="UP001163821"/>
    </source>
</evidence>
<proteinExistence type="predicted"/>